<dbReference type="InterPro" id="IPR020459">
    <property type="entry name" value="AMP-binding"/>
</dbReference>
<dbReference type="PROSITE" id="PS00455">
    <property type="entry name" value="AMP_BINDING"/>
    <property type="match status" value="1"/>
</dbReference>
<dbReference type="GO" id="GO:0005524">
    <property type="term" value="F:ATP binding"/>
    <property type="evidence" value="ECO:0007669"/>
    <property type="project" value="UniProtKB-KW"/>
</dbReference>
<dbReference type="Gene3D" id="3.30.300.30">
    <property type="match status" value="1"/>
</dbReference>
<dbReference type="GO" id="GO:0004467">
    <property type="term" value="F:long-chain fatty acid-CoA ligase activity"/>
    <property type="evidence" value="ECO:0007669"/>
    <property type="project" value="UniProtKB-EC"/>
</dbReference>
<evidence type="ECO:0000256" key="3">
    <source>
        <dbReference type="ARBA" id="ARBA00024484"/>
    </source>
</evidence>
<protein>
    <submittedName>
        <fullName evidence="5">AMP-binding protein</fullName>
    </submittedName>
</protein>
<dbReference type="CDD" id="cd05907">
    <property type="entry name" value="VL_LC_FACS_like"/>
    <property type="match status" value="1"/>
</dbReference>
<dbReference type="PANTHER" id="PTHR43272">
    <property type="entry name" value="LONG-CHAIN-FATTY-ACID--COA LIGASE"/>
    <property type="match status" value="1"/>
</dbReference>
<dbReference type="Pfam" id="PF23562">
    <property type="entry name" value="AMP-binding_C_3"/>
    <property type="match status" value="1"/>
</dbReference>
<feature type="domain" description="AMP-dependent synthetase/ligase" evidence="4">
    <location>
        <begin position="26"/>
        <end position="431"/>
    </location>
</feature>
<dbReference type="PANTHER" id="PTHR43272:SF33">
    <property type="entry name" value="AMP-BINDING DOMAIN-CONTAINING PROTEIN-RELATED"/>
    <property type="match status" value="1"/>
</dbReference>
<dbReference type="RefSeq" id="WP_166176924.1">
    <property type="nucleotide sequence ID" value="NZ_CP045119.1"/>
</dbReference>
<dbReference type="AlphaFoldDB" id="A0A6G8QAM8"/>
<dbReference type="InterPro" id="IPR000873">
    <property type="entry name" value="AMP-dep_synth/lig_dom"/>
</dbReference>
<gene>
    <name evidence="5" type="ORF">GBA63_13515</name>
</gene>
<reference evidence="5 6" key="1">
    <citation type="submission" date="2019-10" db="EMBL/GenBank/DDBJ databases">
        <title>Rubrobacter sp nov SCSIO 52090 isolated from a deep-sea sediment in the South China Sea.</title>
        <authorList>
            <person name="Chen R.W."/>
        </authorList>
    </citation>
    <scope>NUCLEOTIDE SEQUENCE [LARGE SCALE GENOMIC DNA]</scope>
    <source>
        <strain evidence="5 6">SCSIO 52909</strain>
    </source>
</reference>
<dbReference type="InterPro" id="IPR042099">
    <property type="entry name" value="ANL_N_sf"/>
</dbReference>
<dbReference type="Gene3D" id="3.40.50.12780">
    <property type="entry name" value="N-terminal domain of ligase-like"/>
    <property type="match status" value="2"/>
</dbReference>
<evidence type="ECO:0000259" key="4">
    <source>
        <dbReference type="Pfam" id="PF00501"/>
    </source>
</evidence>
<dbReference type="PRINTS" id="PR00154">
    <property type="entry name" value="AMPBINDING"/>
</dbReference>
<dbReference type="KEGG" id="rub:GBA63_13515"/>
<dbReference type="InterPro" id="IPR045851">
    <property type="entry name" value="AMP-bd_C_sf"/>
</dbReference>
<accession>A0A6G8QAM8</accession>
<evidence type="ECO:0000256" key="1">
    <source>
        <dbReference type="ARBA" id="ARBA00022741"/>
    </source>
</evidence>
<evidence type="ECO:0000256" key="2">
    <source>
        <dbReference type="ARBA" id="ARBA00022840"/>
    </source>
</evidence>
<dbReference type="SUPFAM" id="SSF56801">
    <property type="entry name" value="Acetyl-CoA synthetase-like"/>
    <property type="match status" value="1"/>
</dbReference>
<dbReference type="Proteomes" id="UP000501452">
    <property type="component" value="Chromosome"/>
</dbReference>
<comment type="catalytic activity">
    <reaction evidence="3">
        <text>a long-chain fatty acid + ATP + CoA = a long-chain fatty acyl-CoA + AMP + diphosphate</text>
        <dbReference type="Rhea" id="RHEA:15421"/>
        <dbReference type="ChEBI" id="CHEBI:30616"/>
        <dbReference type="ChEBI" id="CHEBI:33019"/>
        <dbReference type="ChEBI" id="CHEBI:57287"/>
        <dbReference type="ChEBI" id="CHEBI:57560"/>
        <dbReference type="ChEBI" id="CHEBI:83139"/>
        <dbReference type="ChEBI" id="CHEBI:456215"/>
        <dbReference type="EC" id="6.2.1.3"/>
    </reaction>
    <physiologicalReaction direction="left-to-right" evidence="3">
        <dbReference type="Rhea" id="RHEA:15422"/>
    </physiologicalReaction>
</comment>
<evidence type="ECO:0000313" key="6">
    <source>
        <dbReference type="Proteomes" id="UP000501452"/>
    </source>
</evidence>
<evidence type="ECO:0000313" key="5">
    <source>
        <dbReference type="EMBL" id="QIN83540.1"/>
    </source>
</evidence>
<dbReference type="InterPro" id="IPR020845">
    <property type="entry name" value="AMP-binding_CS"/>
</dbReference>
<sequence length="599" mass="64969">MQRVAERVARGAGVGEARSLMGALYRNVEARGDEVALASKVGDEWRGISYADLWRRVGDFAAGLSSLGVGSGAKVAIICGNRPEWAVADLAAQGLGAATVPVYPTLGTDQIGHILADSGAVVAVVEDEELLERVAGLRDVLPGLRHVLIIEGDPGDRAVAFRDVEERGADEPLLDPDGWRALDRDDIATIIYTSGTTGRPKGVVLTHGNFLSNVEGIRRALPFRPDDVFLSLLPLSHVFERCGQYLALSLGAATYYAESIQQVPENLREVRPTVVLSVPRLYEKMRDRILAQVAEASAPRRRLFERAIAAGRKRYAAGREGRRLGAGERALLRACDRLVFRKVREAFGGRLRFFVSGGAKLEGEIGEFFYAAGVTIIEGYGLTETSPVVACNRLPVPKFGTVGTVLDHTEVRVSGEGEVQVRGPGVMRGYWNAPEAARGAFTPDGWYRTGDLGELDGEGFLKITDRLKNLIVLSTGKNVAPQPVESAIVASPLVSQAVVLGDGRKYVSALIVPDYDAVRRELGTEAPNEELADDGRCRRLIEAEVERTCGRFAGYERPKKISLLGRELTHEAGELTPTLKVKSRVVAERYAEEIQGLYS</sequence>
<dbReference type="EMBL" id="CP045119">
    <property type="protein sequence ID" value="QIN83540.1"/>
    <property type="molecule type" value="Genomic_DNA"/>
</dbReference>
<dbReference type="Pfam" id="PF00501">
    <property type="entry name" value="AMP-binding"/>
    <property type="match status" value="1"/>
</dbReference>
<keyword evidence="1" id="KW-0547">Nucleotide-binding</keyword>
<dbReference type="GO" id="GO:0016020">
    <property type="term" value="C:membrane"/>
    <property type="evidence" value="ECO:0007669"/>
    <property type="project" value="TreeGrafter"/>
</dbReference>
<organism evidence="5 6">
    <name type="scientific">Rubrobacter tropicus</name>
    <dbReference type="NCBI Taxonomy" id="2653851"/>
    <lineage>
        <taxon>Bacteria</taxon>
        <taxon>Bacillati</taxon>
        <taxon>Actinomycetota</taxon>
        <taxon>Rubrobacteria</taxon>
        <taxon>Rubrobacterales</taxon>
        <taxon>Rubrobacteraceae</taxon>
        <taxon>Rubrobacter</taxon>
    </lineage>
</organism>
<name>A0A6G8QAM8_9ACTN</name>
<proteinExistence type="predicted"/>
<keyword evidence="2" id="KW-0067">ATP-binding</keyword>
<keyword evidence="6" id="KW-1185">Reference proteome</keyword>